<dbReference type="EMBL" id="JAQQWL010000002">
    <property type="protein sequence ID" value="KAK8086214.1"/>
    <property type="molecule type" value="Genomic_DNA"/>
</dbReference>
<proteinExistence type="predicted"/>
<keyword evidence="2" id="KW-1185">Reference proteome</keyword>
<evidence type="ECO:0000313" key="2">
    <source>
        <dbReference type="Proteomes" id="UP001480595"/>
    </source>
</evidence>
<dbReference type="GeneID" id="92085660"/>
<accession>A0ABR1WST8</accession>
<dbReference type="Proteomes" id="UP001480595">
    <property type="component" value="Unassembled WGS sequence"/>
</dbReference>
<name>A0ABR1WST8_9PEZI</name>
<protein>
    <submittedName>
        <fullName evidence="1">Uncharacterized protein</fullName>
    </submittedName>
</protein>
<organism evidence="1 2">
    <name type="scientific">Apiospora phragmitis</name>
    <dbReference type="NCBI Taxonomy" id="2905665"/>
    <lineage>
        <taxon>Eukaryota</taxon>
        <taxon>Fungi</taxon>
        <taxon>Dikarya</taxon>
        <taxon>Ascomycota</taxon>
        <taxon>Pezizomycotina</taxon>
        <taxon>Sordariomycetes</taxon>
        <taxon>Xylariomycetidae</taxon>
        <taxon>Amphisphaeriales</taxon>
        <taxon>Apiosporaceae</taxon>
        <taxon>Apiospora</taxon>
    </lineage>
</organism>
<sequence>MAAGFVSLSKTARFTCLESLVLAHFYTTSGALIEFLRIVAPTARQLRIHRVDLATLNRDLPVKQRSLPSEEIKGSLIPGMALHENHPWRKDLQFLYFNIETVPGGLRVTNPLRGRAGYNSHRSGRRTNFYDAAATNIGLGEWIDQLGFENSDDNALDDDFEFDFEEDSDDEWEEYFDGFDE</sequence>
<gene>
    <name evidence="1" type="ORF">PG994_001188</name>
</gene>
<comment type="caution">
    <text evidence="1">The sequence shown here is derived from an EMBL/GenBank/DDBJ whole genome shotgun (WGS) entry which is preliminary data.</text>
</comment>
<evidence type="ECO:0000313" key="1">
    <source>
        <dbReference type="EMBL" id="KAK8086214.1"/>
    </source>
</evidence>
<reference evidence="1 2" key="1">
    <citation type="submission" date="2023-01" db="EMBL/GenBank/DDBJ databases">
        <title>Analysis of 21 Apiospora genomes using comparative genomics revels a genus with tremendous synthesis potential of carbohydrate active enzymes and secondary metabolites.</title>
        <authorList>
            <person name="Sorensen T."/>
        </authorList>
    </citation>
    <scope>NUCLEOTIDE SEQUENCE [LARGE SCALE GENOMIC DNA]</scope>
    <source>
        <strain evidence="1 2">CBS 135458</strain>
    </source>
</reference>
<dbReference type="RefSeq" id="XP_066720738.1">
    <property type="nucleotide sequence ID" value="XM_066852597.1"/>
</dbReference>